<dbReference type="EMBL" id="JAHRIO010006703">
    <property type="protein sequence ID" value="MEQ2160378.1"/>
    <property type="molecule type" value="Genomic_DNA"/>
</dbReference>
<keyword evidence="3" id="KW-1185">Reference proteome</keyword>
<feature type="compositionally biased region" description="Basic residues" evidence="1">
    <location>
        <begin position="89"/>
        <end position="99"/>
    </location>
</feature>
<evidence type="ECO:0000256" key="1">
    <source>
        <dbReference type="SAM" id="MobiDB-lite"/>
    </source>
</evidence>
<evidence type="ECO:0000313" key="3">
    <source>
        <dbReference type="Proteomes" id="UP001476798"/>
    </source>
</evidence>
<proteinExistence type="predicted"/>
<protein>
    <submittedName>
        <fullName evidence="2">Uncharacterized protein</fullName>
    </submittedName>
</protein>
<reference evidence="2 3" key="1">
    <citation type="submission" date="2021-06" db="EMBL/GenBank/DDBJ databases">
        <authorList>
            <person name="Palmer J.M."/>
        </authorList>
    </citation>
    <scope>NUCLEOTIDE SEQUENCE [LARGE SCALE GENOMIC DNA]</scope>
    <source>
        <strain evidence="2 3">GA_2019</strain>
        <tissue evidence="2">Muscle</tissue>
    </source>
</reference>
<gene>
    <name evidence="2" type="ORF">GOODEAATRI_033214</name>
</gene>
<organism evidence="2 3">
    <name type="scientific">Goodea atripinnis</name>
    <dbReference type="NCBI Taxonomy" id="208336"/>
    <lineage>
        <taxon>Eukaryota</taxon>
        <taxon>Metazoa</taxon>
        <taxon>Chordata</taxon>
        <taxon>Craniata</taxon>
        <taxon>Vertebrata</taxon>
        <taxon>Euteleostomi</taxon>
        <taxon>Actinopterygii</taxon>
        <taxon>Neopterygii</taxon>
        <taxon>Teleostei</taxon>
        <taxon>Neoteleostei</taxon>
        <taxon>Acanthomorphata</taxon>
        <taxon>Ovalentaria</taxon>
        <taxon>Atherinomorphae</taxon>
        <taxon>Cyprinodontiformes</taxon>
        <taxon>Goodeidae</taxon>
        <taxon>Goodea</taxon>
    </lineage>
</organism>
<dbReference type="Proteomes" id="UP001476798">
    <property type="component" value="Unassembled WGS sequence"/>
</dbReference>
<feature type="region of interest" description="Disordered" evidence="1">
    <location>
        <begin position="80"/>
        <end position="99"/>
    </location>
</feature>
<accession>A0ABV0MPM9</accession>
<sequence>MRRCVQTFGLYCIYIYIYSMVKALTEVGVEYIPGRGLRQTFPAAPYYTLGPAKFIRLPPLPANPTHHQVVISAQLSPSFHPSVQDMQPKVRRHNYKVGP</sequence>
<evidence type="ECO:0000313" key="2">
    <source>
        <dbReference type="EMBL" id="MEQ2160378.1"/>
    </source>
</evidence>
<name>A0ABV0MPM9_9TELE</name>
<comment type="caution">
    <text evidence="2">The sequence shown here is derived from an EMBL/GenBank/DDBJ whole genome shotgun (WGS) entry which is preliminary data.</text>
</comment>